<gene>
    <name evidence="1" type="ORF">ATK78_4584</name>
</gene>
<dbReference type="AlphaFoldDB" id="A0A4R6SS94"/>
<dbReference type="Proteomes" id="UP000295620">
    <property type="component" value="Unassembled WGS sequence"/>
</dbReference>
<comment type="caution">
    <text evidence="1">The sequence shown here is derived from an EMBL/GenBank/DDBJ whole genome shotgun (WGS) entry which is preliminary data.</text>
</comment>
<keyword evidence="2" id="KW-1185">Reference proteome</keyword>
<sequence length="265" mass="30434">MKRFTTQLALLIGILTLTNLPSNSFSQVKETIYYLADTTNVGKQNQILEIGKEGLTYYAFYCKCIPPYDSYLTFVVSDRNYFEQVFKDVPTKKMLSWRELEALASKYWANFNNKYDFYIIEKLPKGYKMNKADLTIVNRTAIIDFVKIEKPATDSYKKKVADSSTYKLTEKGINVNFVNLSIKVFDTDGSEMRSSIGLRDKKNNPIMNFFTNEKGQSYVQIFETDNIGYITVGDIGYDRLSIPVGKLKNKNILLEVKLRGQSTSN</sequence>
<dbReference type="OrthoDB" id="769330at2"/>
<proteinExistence type="predicted"/>
<evidence type="ECO:0000313" key="1">
    <source>
        <dbReference type="EMBL" id="TDQ06203.1"/>
    </source>
</evidence>
<protein>
    <submittedName>
        <fullName evidence="1">Uncharacterized protein</fullName>
    </submittedName>
</protein>
<organism evidence="1 2">
    <name type="scientific">Pedobacter metabolipauper</name>
    <dbReference type="NCBI Taxonomy" id="425513"/>
    <lineage>
        <taxon>Bacteria</taxon>
        <taxon>Pseudomonadati</taxon>
        <taxon>Bacteroidota</taxon>
        <taxon>Sphingobacteriia</taxon>
        <taxon>Sphingobacteriales</taxon>
        <taxon>Sphingobacteriaceae</taxon>
        <taxon>Pedobacter</taxon>
    </lineage>
</organism>
<name>A0A4R6SS94_9SPHI</name>
<evidence type="ECO:0000313" key="2">
    <source>
        <dbReference type="Proteomes" id="UP000295620"/>
    </source>
</evidence>
<accession>A0A4R6SS94</accession>
<dbReference type="RefSeq" id="WP_133578370.1">
    <property type="nucleotide sequence ID" value="NZ_SNYC01000010.1"/>
</dbReference>
<dbReference type="EMBL" id="SNYC01000010">
    <property type="protein sequence ID" value="TDQ06203.1"/>
    <property type="molecule type" value="Genomic_DNA"/>
</dbReference>
<reference evidence="1 2" key="1">
    <citation type="submission" date="2019-03" db="EMBL/GenBank/DDBJ databases">
        <title>Genomic Encyclopedia of Archaeal and Bacterial Type Strains, Phase II (KMG-II): from individual species to whole genera.</title>
        <authorList>
            <person name="Goeker M."/>
        </authorList>
    </citation>
    <scope>NUCLEOTIDE SEQUENCE [LARGE SCALE GENOMIC DNA]</scope>
    <source>
        <strain evidence="1 2">DSM 19035</strain>
    </source>
</reference>